<organism evidence="13 14">
    <name type="scientific">Stylosanthes scabra</name>
    <dbReference type="NCBI Taxonomy" id="79078"/>
    <lineage>
        <taxon>Eukaryota</taxon>
        <taxon>Viridiplantae</taxon>
        <taxon>Streptophyta</taxon>
        <taxon>Embryophyta</taxon>
        <taxon>Tracheophyta</taxon>
        <taxon>Spermatophyta</taxon>
        <taxon>Magnoliopsida</taxon>
        <taxon>eudicotyledons</taxon>
        <taxon>Gunneridae</taxon>
        <taxon>Pentapetalae</taxon>
        <taxon>rosids</taxon>
        <taxon>fabids</taxon>
        <taxon>Fabales</taxon>
        <taxon>Fabaceae</taxon>
        <taxon>Papilionoideae</taxon>
        <taxon>50 kb inversion clade</taxon>
        <taxon>dalbergioids sensu lato</taxon>
        <taxon>Dalbergieae</taxon>
        <taxon>Pterocarpus clade</taxon>
        <taxon>Stylosanthes</taxon>
    </lineage>
</organism>
<evidence type="ECO:0000313" key="14">
    <source>
        <dbReference type="Proteomes" id="UP001341840"/>
    </source>
</evidence>
<evidence type="ECO:0000256" key="3">
    <source>
        <dbReference type="ARBA" id="ARBA00022692"/>
    </source>
</evidence>
<dbReference type="EMBL" id="JASCZI010120922">
    <property type="protein sequence ID" value="MED6157671.1"/>
    <property type="molecule type" value="Genomic_DNA"/>
</dbReference>
<sequence>MKIDIGDKLHNNLSRVAMVVWLFVALIIMQTYTANLTSMLTVERLEPTISDVDQLRNNNIMVGYSTGSFLKNYLHDVLHFNPANIRQFRSHEEFAEALRRKEIGAIFIEAPGAKIFLAKYCKEFIQAGSMYKIGGFGFAFPNGSPYLPLVNRALLDLFESGKQRELENRMLASEKCEESQPDGETASLSPNSFWALFTLTAGTSTIALLIYVTGTNYSNHDHRRRIQRITTVVTERWGQAKKRLSKKDSQVVVECPVDSPDSSSHGAMQPPHASSTIFITSNECEQNYGVDKVNHG</sequence>
<evidence type="ECO:0000256" key="1">
    <source>
        <dbReference type="ARBA" id="ARBA00004141"/>
    </source>
</evidence>
<dbReference type="Pfam" id="PF00060">
    <property type="entry name" value="Lig_chan"/>
    <property type="match status" value="1"/>
</dbReference>
<evidence type="ECO:0000256" key="2">
    <source>
        <dbReference type="ARBA" id="ARBA00022448"/>
    </source>
</evidence>
<evidence type="ECO:0000259" key="12">
    <source>
        <dbReference type="SMART" id="SM00079"/>
    </source>
</evidence>
<evidence type="ECO:0000256" key="8">
    <source>
        <dbReference type="ARBA" id="ARBA00023180"/>
    </source>
</evidence>
<proteinExistence type="predicted"/>
<dbReference type="Proteomes" id="UP001341840">
    <property type="component" value="Unassembled WGS sequence"/>
</dbReference>
<gene>
    <name evidence="13" type="ORF">PIB30_025449</name>
</gene>
<evidence type="ECO:0000313" key="13">
    <source>
        <dbReference type="EMBL" id="MED6157671.1"/>
    </source>
</evidence>
<evidence type="ECO:0000256" key="7">
    <source>
        <dbReference type="ARBA" id="ARBA00023170"/>
    </source>
</evidence>
<feature type="transmembrane region" description="Helical" evidence="11">
    <location>
        <begin position="12"/>
        <end position="32"/>
    </location>
</feature>
<keyword evidence="10" id="KW-0407">Ion channel</keyword>
<dbReference type="Gene3D" id="1.10.287.70">
    <property type="match status" value="1"/>
</dbReference>
<dbReference type="InterPro" id="IPR001320">
    <property type="entry name" value="Iontro_rcpt_C"/>
</dbReference>
<reference evidence="13 14" key="1">
    <citation type="journal article" date="2023" name="Plants (Basel)">
        <title>Bridging the Gap: Combining Genomics and Transcriptomics Approaches to Understand Stylosanthes scabra, an Orphan Legume from the Brazilian Caatinga.</title>
        <authorList>
            <person name="Ferreira-Neto J.R.C."/>
            <person name="da Silva M.D."/>
            <person name="Binneck E."/>
            <person name="de Melo N.F."/>
            <person name="da Silva R.H."/>
            <person name="de Melo A.L.T.M."/>
            <person name="Pandolfi V."/>
            <person name="Bustamante F.O."/>
            <person name="Brasileiro-Vidal A.C."/>
            <person name="Benko-Iseppon A.M."/>
        </authorList>
    </citation>
    <scope>NUCLEOTIDE SEQUENCE [LARGE SCALE GENOMIC DNA]</scope>
    <source>
        <tissue evidence="13">Leaves</tissue>
    </source>
</reference>
<name>A0ABU6U9I3_9FABA</name>
<evidence type="ECO:0000256" key="5">
    <source>
        <dbReference type="ARBA" id="ARBA00023065"/>
    </source>
</evidence>
<feature type="domain" description="Ionotropic glutamate receptor C-terminal" evidence="12">
    <location>
        <begin position="2"/>
        <end position="173"/>
    </location>
</feature>
<keyword evidence="14" id="KW-1185">Reference proteome</keyword>
<keyword evidence="9" id="KW-1071">Ligand-gated ion channel</keyword>
<protein>
    <recommendedName>
        <fullName evidence="12">Ionotropic glutamate receptor C-terminal domain-containing protein</fullName>
    </recommendedName>
</protein>
<dbReference type="PANTHER" id="PTHR18966">
    <property type="entry name" value="IONOTROPIC GLUTAMATE RECEPTOR"/>
    <property type="match status" value="1"/>
</dbReference>
<comment type="subcellular location">
    <subcellularLocation>
        <location evidence="1">Membrane</location>
        <topology evidence="1">Multi-pass membrane protein</topology>
    </subcellularLocation>
</comment>
<evidence type="ECO:0000256" key="10">
    <source>
        <dbReference type="ARBA" id="ARBA00023303"/>
    </source>
</evidence>
<dbReference type="SMART" id="SM00079">
    <property type="entry name" value="PBPe"/>
    <property type="match status" value="1"/>
</dbReference>
<keyword evidence="4 11" id="KW-1133">Transmembrane helix</keyword>
<dbReference type="SUPFAM" id="SSF53850">
    <property type="entry name" value="Periplasmic binding protein-like II"/>
    <property type="match status" value="1"/>
</dbReference>
<evidence type="ECO:0000256" key="9">
    <source>
        <dbReference type="ARBA" id="ARBA00023286"/>
    </source>
</evidence>
<comment type="caution">
    <text evidence="13">The sequence shown here is derived from an EMBL/GenBank/DDBJ whole genome shotgun (WGS) entry which is preliminary data.</text>
</comment>
<keyword evidence="3 11" id="KW-0812">Transmembrane</keyword>
<evidence type="ECO:0000256" key="6">
    <source>
        <dbReference type="ARBA" id="ARBA00023136"/>
    </source>
</evidence>
<feature type="transmembrane region" description="Helical" evidence="11">
    <location>
        <begin position="193"/>
        <end position="214"/>
    </location>
</feature>
<keyword evidence="7" id="KW-0675">Receptor</keyword>
<dbReference type="InterPro" id="IPR015683">
    <property type="entry name" value="Ionotropic_Glu_rcpt"/>
</dbReference>
<evidence type="ECO:0000256" key="4">
    <source>
        <dbReference type="ARBA" id="ARBA00022989"/>
    </source>
</evidence>
<keyword evidence="6 11" id="KW-0472">Membrane</keyword>
<evidence type="ECO:0000256" key="11">
    <source>
        <dbReference type="SAM" id="Phobius"/>
    </source>
</evidence>
<keyword evidence="8" id="KW-0325">Glycoprotein</keyword>
<keyword evidence="5" id="KW-0406">Ion transport</keyword>
<accession>A0ABU6U9I3</accession>
<keyword evidence="2" id="KW-0813">Transport</keyword>